<evidence type="ECO:0000256" key="4">
    <source>
        <dbReference type="ARBA" id="ARBA00022801"/>
    </source>
</evidence>
<evidence type="ECO:0000256" key="6">
    <source>
        <dbReference type="ARBA" id="ARBA00023049"/>
    </source>
</evidence>
<evidence type="ECO:0000259" key="8">
    <source>
        <dbReference type="PROSITE" id="PS52035"/>
    </source>
</evidence>
<evidence type="ECO:0000313" key="9">
    <source>
        <dbReference type="EMBL" id="GAA4557259.1"/>
    </source>
</evidence>
<dbReference type="Pfam" id="PF00246">
    <property type="entry name" value="Peptidase_M14"/>
    <property type="match status" value="1"/>
</dbReference>
<comment type="similarity">
    <text evidence="2 7">Belongs to the peptidase M14 family.</text>
</comment>
<dbReference type="SUPFAM" id="SSF53187">
    <property type="entry name" value="Zn-dependent exopeptidases"/>
    <property type="match status" value="1"/>
</dbReference>
<proteinExistence type="inferred from homology"/>
<feature type="active site" description="Proton donor/acceptor" evidence="7">
    <location>
        <position position="333"/>
    </location>
</feature>
<name>A0ABP8S1A3_9PSEU</name>
<evidence type="ECO:0000256" key="3">
    <source>
        <dbReference type="ARBA" id="ARBA00022670"/>
    </source>
</evidence>
<sequence>MHYLTVDEIESGLVELTKRHPTLCRLVPLPNPTFEGRTVTALRIGRPDDGGVRAGVLFLAGVHAMEWGGSDIALTFAADLLDTYAAGTDLVYGGRTFGAAEVASIIDTVDVFVVACINPDGRAYSQSTDDEWRKNRSRLSDTDNRIGTDLNRNFDFLWDIEKAFDPSVLHVPTMGSLAPASDHYVGRSAASEAETRNVVWLLDEFPQIGWLLDIHSNGGQVMHSWGDAPNQIDRPDMTFFNPRFDGLRGTPDADRYSEYIDPADKDAMEGAVEAVADAVRAVRGQDYQRIQAFARRTPGAGDHSPMSGTTIDYAYSRHLVDPGKSTVYGLAIEFGLTGEAQPPVEEMERILADVGSGMVALCLHARRPVIHVGVQEPTDFRQDFRILSGIIDGTPGWVWVDGRPVFVKPPDPRLHELLRRVGEFQSAPEVEGPTVATQRKALERIVELSRSLLDDVR</sequence>
<dbReference type="RefSeq" id="WP_345426231.1">
    <property type="nucleotide sequence ID" value="NZ_BAABGT010000100.1"/>
</dbReference>
<dbReference type="Gene3D" id="3.40.630.10">
    <property type="entry name" value="Zn peptidases"/>
    <property type="match status" value="1"/>
</dbReference>
<reference evidence="10" key="1">
    <citation type="journal article" date="2019" name="Int. J. Syst. Evol. Microbiol.">
        <title>The Global Catalogue of Microorganisms (GCM) 10K type strain sequencing project: providing services to taxonomists for standard genome sequencing and annotation.</title>
        <authorList>
            <consortium name="The Broad Institute Genomics Platform"/>
            <consortium name="The Broad Institute Genome Sequencing Center for Infectious Disease"/>
            <person name="Wu L."/>
            <person name="Ma J."/>
        </authorList>
    </citation>
    <scope>NUCLEOTIDE SEQUENCE [LARGE SCALE GENOMIC DNA]</scope>
    <source>
        <strain evidence="10">JCM 17906</strain>
    </source>
</reference>
<evidence type="ECO:0000256" key="2">
    <source>
        <dbReference type="ARBA" id="ARBA00005988"/>
    </source>
</evidence>
<keyword evidence="5" id="KW-0862">Zinc</keyword>
<dbReference type="PANTHER" id="PTHR11705">
    <property type="entry name" value="PROTEASE FAMILY M14 CARBOXYPEPTIDASE A,B"/>
    <property type="match status" value="1"/>
</dbReference>
<keyword evidence="4" id="KW-0378">Hydrolase</keyword>
<dbReference type="SMART" id="SM00631">
    <property type="entry name" value="Zn_pept"/>
    <property type="match status" value="1"/>
</dbReference>
<dbReference type="Proteomes" id="UP001501598">
    <property type="component" value="Unassembled WGS sequence"/>
</dbReference>
<keyword evidence="3" id="KW-0645">Protease</keyword>
<dbReference type="PANTHER" id="PTHR11705:SF143">
    <property type="entry name" value="SLL0236 PROTEIN"/>
    <property type="match status" value="1"/>
</dbReference>
<evidence type="ECO:0000313" key="10">
    <source>
        <dbReference type="Proteomes" id="UP001501598"/>
    </source>
</evidence>
<gene>
    <name evidence="9" type="ORF">GCM10023175_61200</name>
</gene>
<evidence type="ECO:0000256" key="1">
    <source>
        <dbReference type="ARBA" id="ARBA00001947"/>
    </source>
</evidence>
<dbReference type="EMBL" id="BAABGT010000100">
    <property type="protein sequence ID" value="GAA4557259.1"/>
    <property type="molecule type" value="Genomic_DNA"/>
</dbReference>
<organism evidence="9 10">
    <name type="scientific">Pseudonocardia xishanensis</name>
    <dbReference type="NCBI Taxonomy" id="630995"/>
    <lineage>
        <taxon>Bacteria</taxon>
        <taxon>Bacillati</taxon>
        <taxon>Actinomycetota</taxon>
        <taxon>Actinomycetes</taxon>
        <taxon>Pseudonocardiales</taxon>
        <taxon>Pseudonocardiaceae</taxon>
        <taxon>Pseudonocardia</taxon>
    </lineage>
</organism>
<evidence type="ECO:0000256" key="5">
    <source>
        <dbReference type="ARBA" id="ARBA00022833"/>
    </source>
</evidence>
<comment type="caution">
    <text evidence="9">The sequence shown here is derived from an EMBL/GenBank/DDBJ whole genome shotgun (WGS) entry which is preliminary data.</text>
</comment>
<dbReference type="PROSITE" id="PS52035">
    <property type="entry name" value="PEPTIDASE_M14"/>
    <property type="match status" value="1"/>
</dbReference>
<keyword evidence="10" id="KW-1185">Reference proteome</keyword>
<dbReference type="InterPro" id="IPR000834">
    <property type="entry name" value="Peptidase_M14"/>
</dbReference>
<comment type="cofactor">
    <cofactor evidence="1">
        <name>Zn(2+)</name>
        <dbReference type="ChEBI" id="CHEBI:29105"/>
    </cofactor>
</comment>
<accession>A0ABP8S1A3</accession>
<protein>
    <recommendedName>
        <fullName evidence="8">Peptidase M14 domain-containing protein</fullName>
    </recommendedName>
</protein>
<evidence type="ECO:0000256" key="7">
    <source>
        <dbReference type="PROSITE-ProRule" id="PRU01379"/>
    </source>
</evidence>
<keyword evidence="6" id="KW-0482">Metalloprotease</keyword>
<feature type="domain" description="Peptidase M14" evidence="8">
    <location>
        <begin position="2"/>
        <end position="365"/>
    </location>
</feature>